<gene>
    <name evidence="1" type="ORF">DAETH_04520</name>
</gene>
<evidence type="ECO:0000313" key="2">
    <source>
        <dbReference type="Proteomes" id="UP001064971"/>
    </source>
</evidence>
<sequence>MTRDFNTVVAHFGSAAVPGHIKALEGGRGMMRVSLDEATPELGEGTECVLEMHDGARFRFTVTERLGGEGNELRMKLLGKA</sequence>
<organism evidence="1 2">
    <name type="scientific">Deinococcus aetherius</name>
    <dbReference type="NCBI Taxonomy" id="200252"/>
    <lineage>
        <taxon>Bacteria</taxon>
        <taxon>Thermotogati</taxon>
        <taxon>Deinococcota</taxon>
        <taxon>Deinococci</taxon>
        <taxon>Deinococcales</taxon>
        <taxon>Deinococcaceae</taxon>
        <taxon>Deinococcus</taxon>
    </lineage>
</organism>
<accession>A0ABM8AA03</accession>
<dbReference type="EMBL" id="AP026560">
    <property type="protein sequence ID" value="BDP40483.1"/>
    <property type="molecule type" value="Genomic_DNA"/>
</dbReference>
<proteinExistence type="predicted"/>
<protein>
    <submittedName>
        <fullName evidence="1">Uncharacterized protein</fullName>
    </submittedName>
</protein>
<evidence type="ECO:0000313" key="1">
    <source>
        <dbReference type="EMBL" id="BDP40483.1"/>
    </source>
</evidence>
<dbReference type="RefSeq" id="WP_264776331.1">
    <property type="nucleotide sequence ID" value="NZ_AP026560.1"/>
</dbReference>
<dbReference type="Proteomes" id="UP001064971">
    <property type="component" value="Chromosome"/>
</dbReference>
<name>A0ABM8AA03_9DEIO</name>
<reference evidence="1" key="1">
    <citation type="submission" date="2022-07" db="EMBL/GenBank/DDBJ databases">
        <title>Complete Genome Sequence of the Radioresistant Bacterium Deinococcus aetherius ST0316, Isolated from the Air Dust collected in Lower Stratosphere above Japan.</title>
        <authorList>
            <person name="Satoh K."/>
            <person name="Hagiwara K."/>
            <person name="Katsumata K."/>
            <person name="Kubo A."/>
            <person name="Yokobori S."/>
            <person name="Yamagishi A."/>
            <person name="Oono Y."/>
            <person name="Narumi I."/>
        </authorList>
    </citation>
    <scope>NUCLEOTIDE SEQUENCE</scope>
    <source>
        <strain evidence="1">ST0316</strain>
    </source>
</reference>
<keyword evidence="2" id="KW-1185">Reference proteome</keyword>